<proteinExistence type="predicted"/>
<dbReference type="InterPro" id="IPR036291">
    <property type="entry name" value="NAD(P)-bd_dom_sf"/>
</dbReference>
<organism evidence="2 3">
    <name type="scientific">Basidiobolus ranarum</name>
    <dbReference type="NCBI Taxonomy" id="34480"/>
    <lineage>
        <taxon>Eukaryota</taxon>
        <taxon>Fungi</taxon>
        <taxon>Fungi incertae sedis</taxon>
        <taxon>Zoopagomycota</taxon>
        <taxon>Entomophthoromycotina</taxon>
        <taxon>Basidiobolomycetes</taxon>
        <taxon>Basidiobolales</taxon>
        <taxon>Basidiobolaceae</taxon>
        <taxon>Basidiobolus</taxon>
    </lineage>
</organism>
<accession>A0ABR2WJI5</accession>
<dbReference type="Proteomes" id="UP001479436">
    <property type="component" value="Unassembled WGS sequence"/>
</dbReference>
<feature type="domain" description="NAD-dependent epimerase/dehydratase" evidence="1">
    <location>
        <begin position="4"/>
        <end position="230"/>
    </location>
</feature>
<dbReference type="Gene3D" id="3.40.50.720">
    <property type="entry name" value="NAD(P)-binding Rossmann-like Domain"/>
    <property type="match status" value="1"/>
</dbReference>
<dbReference type="SUPFAM" id="SSF51735">
    <property type="entry name" value="NAD(P)-binding Rossmann-fold domains"/>
    <property type="match status" value="1"/>
</dbReference>
<evidence type="ECO:0000313" key="3">
    <source>
        <dbReference type="Proteomes" id="UP001479436"/>
    </source>
</evidence>
<dbReference type="InterPro" id="IPR050177">
    <property type="entry name" value="Lipid_A_modif_metabolic_enz"/>
</dbReference>
<comment type="caution">
    <text evidence="2">The sequence shown here is derived from an EMBL/GenBank/DDBJ whole genome shotgun (WGS) entry which is preliminary data.</text>
</comment>
<keyword evidence="3" id="KW-1185">Reference proteome</keyword>
<protein>
    <recommendedName>
        <fullName evidence="1">NAD-dependent epimerase/dehydratase domain-containing protein</fullName>
    </recommendedName>
</protein>
<dbReference type="PANTHER" id="PTHR43245">
    <property type="entry name" value="BIFUNCTIONAL POLYMYXIN RESISTANCE PROTEIN ARNA"/>
    <property type="match status" value="1"/>
</dbReference>
<gene>
    <name evidence="2" type="ORF">K7432_013369</name>
</gene>
<name>A0ABR2WJI5_9FUNG</name>
<evidence type="ECO:0000313" key="2">
    <source>
        <dbReference type="EMBL" id="KAK9761609.1"/>
    </source>
</evidence>
<evidence type="ECO:0000259" key="1">
    <source>
        <dbReference type="Pfam" id="PF01370"/>
    </source>
</evidence>
<dbReference type="PANTHER" id="PTHR43245:SF11">
    <property type="entry name" value="LD23561P"/>
    <property type="match status" value="1"/>
</dbReference>
<dbReference type="InterPro" id="IPR001509">
    <property type="entry name" value="Epimerase_deHydtase"/>
</dbReference>
<dbReference type="EMBL" id="JASJQH010001307">
    <property type="protein sequence ID" value="KAK9761609.1"/>
    <property type="molecule type" value="Genomic_DNA"/>
</dbReference>
<dbReference type="Pfam" id="PF01370">
    <property type="entry name" value="Epimerase"/>
    <property type="match status" value="1"/>
</dbReference>
<reference evidence="2 3" key="1">
    <citation type="submission" date="2023-04" db="EMBL/GenBank/DDBJ databases">
        <title>Genome of Basidiobolus ranarum AG-B5.</title>
        <authorList>
            <person name="Stajich J.E."/>
            <person name="Carter-House D."/>
            <person name="Gryganskyi A."/>
        </authorList>
    </citation>
    <scope>NUCLEOTIDE SEQUENCE [LARGE SCALE GENOMIC DNA]</scope>
    <source>
        <strain evidence="2 3">AG-B5</strain>
    </source>
</reference>
<sequence>MVSVLVLGGGSCVGRNIVTYLVENQLASEIRVADKVLPETAYFSKRCKDAFSKVQYMQANLYNPASLHRVFERENGTWDLVFNVGTETGFGHNEAIYKDRIYTYSVNCANEAVKHNVKLFVQLSTASIYESDKKPNKEDGKLNPWTSMGKYFAMMEEDLQKISGLNMVILRTANIYGPGDMTFSTPRFVIGRVYKHLNEKMTMLWDKDMRINSVHVLDIARAFWHVSHWYLDNNKSGIEIFNLADHGDTNQFSLNNVLGEVFGIKTGFQNALISTFAKSNLDVVLDEINEKHLKPWAELLKASGIHHTPLTPYLDQEFIYPHGIAVDGTKITQVTGFQYEVPVITAERVKEVIHEFQGQNLWPQN</sequence>